<dbReference type="EMBL" id="JASSZA010000007">
    <property type="protein sequence ID" value="KAK2106571.1"/>
    <property type="molecule type" value="Genomic_DNA"/>
</dbReference>
<gene>
    <name evidence="2" type="ORF">P7K49_016085</name>
</gene>
<sequence>MCLYAQALPTRTAREWADKVLLWRGLRRRGVPRGSLKGKERSQLQQGEVSPREATCVGAPREAEGGRLRPVFLGLTPTPGGLALVSPYHTHRAGDPLDLKVRRRGRDSE</sequence>
<protein>
    <submittedName>
        <fullName evidence="2">Uncharacterized protein</fullName>
    </submittedName>
</protein>
<organism evidence="2 3">
    <name type="scientific">Saguinus oedipus</name>
    <name type="common">Cotton-top tamarin</name>
    <name type="synonym">Oedipomidas oedipus</name>
    <dbReference type="NCBI Taxonomy" id="9490"/>
    <lineage>
        <taxon>Eukaryota</taxon>
        <taxon>Metazoa</taxon>
        <taxon>Chordata</taxon>
        <taxon>Craniata</taxon>
        <taxon>Vertebrata</taxon>
        <taxon>Euteleostomi</taxon>
        <taxon>Mammalia</taxon>
        <taxon>Eutheria</taxon>
        <taxon>Euarchontoglires</taxon>
        <taxon>Primates</taxon>
        <taxon>Haplorrhini</taxon>
        <taxon>Platyrrhini</taxon>
        <taxon>Cebidae</taxon>
        <taxon>Callitrichinae</taxon>
        <taxon>Saguinus</taxon>
    </lineage>
</organism>
<comment type="caution">
    <text evidence="2">The sequence shown here is derived from an EMBL/GenBank/DDBJ whole genome shotgun (WGS) entry which is preliminary data.</text>
</comment>
<feature type="region of interest" description="Disordered" evidence="1">
    <location>
        <begin position="32"/>
        <end position="62"/>
    </location>
</feature>
<evidence type="ECO:0000313" key="3">
    <source>
        <dbReference type="Proteomes" id="UP001266305"/>
    </source>
</evidence>
<evidence type="ECO:0000313" key="2">
    <source>
        <dbReference type="EMBL" id="KAK2106571.1"/>
    </source>
</evidence>
<feature type="compositionally biased region" description="Basic and acidic residues" evidence="1">
    <location>
        <begin position="92"/>
        <end position="109"/>
    </location>
</feature>
<keyword evidence="3" id="KW-1185">Reference proteome</keyword>
<accession>A0ABQ9VB25</accession>
<feature type="region of interest" description="Disordered" evidence="1">
    <location>
        <begin position="86"/>
        <end position="109"/>
    </location>
</feature>
<reference evidence="2 3" key="1">
    <citation type="submission" date="2023-05" db="EMBL/GenBank/DDBJ databases">
        <title>B98-5 Cell Line De Novo Hybrid Assembly: An Optical Mapping Approach.</title>
        <authorList>
            <person name="Kananen K."/>
            <person name="Auerbach J.A."/>
            <person name="Kautto E."/>
            <person name="Blachly J.S."/>
        </authorList>
    </citation>
    <scope>NUCLEOTIDE SEQUENCE [LARGE SCALE GENOMIC DNA]</scope>
    <source>
        <strain evidence="2">B95-8</strain>
        <tissue evidence="2">Cell line</tissue>
    </source>
</reference>
<evidence type="ECO:0000256" key="1">
    <source>
        <dbReference type="SAM" id="MobiDB-lite"/>
    </source>
</evidence>
<name>A0ABQ9VB25_SAGOE</name>
<proteinExistence type="predicted"/>
<dbReference type="Proteomes" id="UP001266305">
    <property type="component" value="Unassembled WGS sequence"/>
</dbReference>